<dbReference type="InterPro" id="IPR019931">
    <property type="entry name" value="LPXTG_anchor"/>
</dbReference>
<dbReference type="PANTHER" id="PTHR45661:SF3">
    <property type="entry name" value="IG-LIKE DOMAIN-CONTAINING PROTEIN"/>
    <property type="match status" value="1"/>
</dbReference>
<dbReference type="Proteomes" id="UP001065549">
    <property type="component" value="Unassembled WGS sequence"/>
</dbReference>
<evidence type="ECO:0000256" key="7">
    <source>
        <dbReference type="SAM" id="SignalP"/>
    </source>
</evidence>
<gene>
    <name evidence="9" type="ORF">OBO34_17250</name>
</gene>
<keyword evidence="2" id="KW-0964">Secreted</keyword>
<evidence type="ECO:0000313" key="9">
    <source>
        <dbReference type="EMBL" id="MCU7380088.1"/>
    </source>
</evidence>
<evidence type="ECO:0000256" key="1">
    <source>
        <dbReference type="ARBA" id="ARBA00022512"/>
    </source>
</evidence>
<dbReference type="SUPFAM" id="SSF52058">
    <property type="entry name" value="L domain-like"/>
    <property type="match status" value="1"/>
</dbReference>
<dbReference type="Gene3D" id="3.80.10.10">
    <property type="entry name" value="Ribonuclease Inhibitor"/>
    <property type="match status" value="1"/>
</dbReference>
<feature type="region of interest" description="Disordered" evidence="5">
    <location>
        <begin position="860"/>
        <end position="902"/>
    </location>
</feature>
<organism evidence="9 10">
    <name type="scientific">Hominibacterium faecale</name>
    <dbReference type="NCBI Taxonomy" id="2839743"/>
    <lineage>
        <taxon>Bacteria</taxon>
        <taxon>Bacillati</taxon>
        <taxon>Bacillota</taxon>
        <taxon>Clostridia</taxon>
        <taxon>Peptostreptococcales</taxon>
        <taxon>Anaerovoracaceae</taxon>
        <taxon>Hominibacterium</taxon>
    </lineage>
</organism>
<dbReference type="AlphaFoldDB" id="A0A9J6QXC7"/>
<evidence type="ECO:0000256" key="4">
    <source>
        <dbReference type="ARBA" id="ARBA00023088"/>
    </source>
</evidence>
<keyword evidence="6" id="KW-1133">Transmembrane helix</keyword>
<dbReference type="Pfam" id="PF13306">
    <property type="entry name" value="LRR_5"/>
    <property type="match status" value="1"/>
</dbReference>
<comment type="caution">
    <text evidence="9">The sequence shown here is derived from an EMBL/GenBank/DDBJ whole genome shotgun (WGS) entry which is preliminary data.</text>
</comment>
<name>A0A9J6QXC7_9FIRM</name>
<keyword evidence="10" id="KW-1185">Reference proteome</keyword>
<dbReference type="RefSeq" id="WP_253020319.1">
    <property type="nucleotide sequence ID" value="NZ_JAOSHN010000008.1"/>
</dbReference>
<keyword evidence="4" id="KW-0572">Peptidoglycan-anchor</keyword>
<dbReference type="EMBL" id="JAOSHN010000008">
    <property type="protein sequence ID" value="MCU7380088.1"/>
    <property type="molecule type" value="Genomic_DNA"/>
</dbReference>
<dbReference type="PROSITE" id="PS50847">
    <property type="entry name" value="GRAM_POS_ANCHORING"/>
    <property type="match status" value="1"/>
</dbReference>
<dbReference type="PANTHER" id="PTHR45661">
    <property type="entry name" value="SURFACE ANTIGEN"/>
    <property type="match status" value="1"/>
</dbReference>
<evidence type="ECO:0000256" key="2">
    <source>
        <dbReference type="ARBA" id="ARBA00022525"/>
    </source>
</evidence>
<evidence type="ECO:0000256" key="3">
    <source>
        <dbReference type="ARBA" id="ARBA00022729"/>
    </source>
</evidence>
<feature type="chain" id="PRO_5039914958" evidence="7">
    <location>
        <begin position="29"/>
        <end position="929"/>
    </location>
</feature>
<keyword evidence="6" id="KW-0472">Membrane</keyword>
<feature type="domain" description="Gram-positive cocci surface proteins LPxTG" evidence="8">
    <location>
        <begin position="894"/>
        <end position="929"/>
    </location>
</feature>
<protein>
    <submittedName>
        <fullName evidence="9">Leucine-rich repeat domain-containing protein</fullName>
    </submittedName>
</protein>
<evidence type="ECO:0000256" key="6">
    <source>
        <dbReference type="SAM" id="Phobius"/>
    </source>
</evidence>
<feature type="signal peptide" evidence="7">
    <location>
        <begin position="1"/>
        <end position="28"/>
    </location>
</feature>
<evidence type="ECO:0000256" key="5">
    <source>
        <dbReference type="SAM" id="MobiDB-lite"/>
    </source>
</evidence>
<feature type="transmembrane region" description="Helical" evidence="6">
    <location>
        <begin position="904"/>
        <end position="923"/>
    </location>
</feature>
<reference evidence="9" key="1">
    <citation type="submission" date="2022-09" db="EMBL/GenBank/DDBJ databases">
        <title>Culturomic study of gut microbiota in children with autism spectrum disorder.</title>
        <authorList>
            <person name="Efimov B.A."/>
            <person name="Chaplin A.V."/>
            <person name="Sokolova S.R."/>
            <person name="Pikina A.P."/>
            <person name="Korzhanova M."/>
            <person name="Belova V."/>
            <person name="Korostin D."/>
        </authorList>
    </citation>
    <scope>NUCLEOTIDE SEQUENCE</scope>
    <source>
        <strain evidence="9">ASD5510</strain>
    </source>
</reference>
<dbReference type="InterPro" id="IPR032675">
    <property type="entry name" value="LRR_dom_sf"/>
</dbReference>
<keyword evidence="1" id="KW-0134">Cell wall</keyword>
<dbReference type="Pfam" id="PF18998">
    <property type="entry name" value="Flg_new_2"/>
    <property type="match status" value="1"/>
</dbReference>
<dbReference type="InterPro" id="IPR053139">
    <property type="entry name" value="Surface_bspA-like"/>
</dbReference>
<dbReference type="InterPro" id="IPR044060">
    <property type="entry name" value="Bacterial_rp_domain"/>
</dbReference>
<keyword evidence="3 7" id="KW-0732">Signal</keyword>
<sequence>MRKKFKKIISLLLAATLLLSMSLVNVHAQSGETKVIPTESDYDYAAVENGISLTGLKSTYLAGLTNEQKQNIFLDIPGSIDGKTVVSIGSNAFKLPYNSNYSGCSFVGLDLSKATGLKSILSGAFYGNPNIRGQLSIPDSVIEIGQEAFRECTGITGELRIPENVEILGKRVFSGATGITSLKFMGNKLTELPESAFRKCSLSNGSVTIPSSIQKLGATVFAETGLKTIYLPKKADPANTSFLVSNTFGSSASSSKLTAIVCHKDDFDEVCKILGTSYAKRVGYEMKVSFVTNDGSAYEAIDGLFNLPYNYKKDAQGIWNADSSYRFPQVDGKGWGTAADAVKPVAETEIIKQENLYMISLLENPVITYSGGIDKVYDGNSETLSVTATHPKARPFKGAGNGDVCFRYRWKWDTISPTKYELDGFDLNAYEVTDVRSPQYAISCTVEVYAYIIENGKAKIFYSTRHSFPVDLRQADPVIHPQYPTGEIKLADGMPEISLAQGDSPGTINWEPGQTLKTGIHDYTWKYTPAMNSVDSCNYKEKTGSIKLNGVEHKHFRVTLEKTSHGQINPADSFDAVEGSDAAIQFSPDSGYHLSRVTVNGTDVTSAVVNQTYTLKNVQSDCKISAVFSPDSQNGMENIISKLPEVPAGNPPTDDQKTSILEAKLQYEAMPAKEKKAVSETAKKELCDAIAQLPQVKTAVEGTLTVADQNLLLENMTSEDVEKLSQDSSVKLSIIITSENASPKPEEQTAIDHILNGAEKYKSYDIHVIKKMAVNGSNEIAEPLTQLESPVTLVFPVPQELQTAPDGYQRTVFITRTHDEGSRLNTEVLADLDHAADTLTVASDKFSIYTLAWQDTKIDSESAGPTEHTDTLSPGKESSLPSKQTVDTKEAQPTPPTGDESQPLTLWVAAAVLAGAVLVLLMVSRRKRQ</sequence>
<accession>A0A9J6QXC7</accession>
<evidence type="ECO:0000259" key="8">
    <source>
        <dbReference type="PROSITE" id="PS50847"/>
    </source>
</evidence>
<proteinExistence type="predicted"/>
<evidence type="ECO:0000313" key="10">
    <source>
        <dbReference type="Proteomes" id="UP001065549"/>
    </source>
</evidence>
<dbReference type="InterPro" id="IPR026906">
    <property type="entry name" value="LRR_5"/>
</dbReference>
<keyword evidence="6" id="KW-0812">Transmembrane</keyword>